<dbReference type="RefSeq" id="WP_348718208.1">
    <property type="nucleotide sequence ID" value="NZ_CAXJIO010000014.1"/>
</dbReference>
<organism evidence="3 4">
    <name type="scientific">Tenacibaculum polynesiense</name>
    <dbReference type="NCBI Taxonomy" id="3137857"/>
    <lineage>
        <taxon>Bacteria</taxon>
        <taxon>Pseudomonadati</taxon>
        <taxon>Bacteroidota</taxon>
        <taxon>Flavobacteriia</taxon>
        <taxon>Flavobacteriales</taxon>
        <taxon>Flavobacteriaceae</taxon>
        <taxon>Tenacibaculum</taxon>
    </lineage>
</organism>
<feature type="domain" description="Fibrobacter succinogenes major paralogous" evidence="2">
    <location>
        <begin position="43"/>
        <end position="221"/>
    </location>
</feature>
<feature type="chain" id="PRO_5046255914" description="Fibrobacter succinogenes major paralogous domain-containing protein" evidence="1">
    <location>
        <begin position="23"/>
        <end position="225"/>
    </location>
</feature>
<reference evidence="3 4" key="1">
    <citation type="submission" date="2024-05" db="EMBL/GenBank/DDBJ databases">
        <authorList>
            <person name="Duchaud E."/>
        </authorList>
    </citation>
    <scope>NUCLEOTIDE SEQUENCE [LARGE SCALE GENOMIC DNA]</scope>
    <source>
        <strain evidence="3">Ena-SAMPLE-TAB-13-05-2024-13:56:06:370-140308</strain>
    </source>
</reference>
<evidence type="ECO:0000256" key="1">
    <source>
        <dbReference type="SAM" id="SignalP"/>
    </source>
</evidence>
<dbReference type="NCBIfam" id="TIGR02145">
    <property type="entry name" value="Fib_succ_major"/>
    <property type="match status" value="1"/>
</dbReference>
<keyword evidence="1" id="KW-0732">Signal</keyword>
<keyword evidence="4" id="KW-1185">Reference proteome</keyword>
<dbReference type="EMBL" id="CAXJIO010000014">
    <property type="protein sequence ID" value="CAL2103844.1"/>
    <property type="molecule type" value="Genomic_DNA"/>
</dbReference>
<feature type="signal peptide" evidence="1">
    <location>
        <begin position="1"/>
        <end position="22"/>
    </location>
</feature>
<comment type="caution">
    <text evidence="3">The sequence shown here is derived from an EMBL/GenBank/DDBJ whole genome shotgun (WGS) entry which is preliminary data.</text>
</comment>
<name>A0ABP1F2E1_9FLAO</name>
<proteinExistence type="predicted"/>
<dbReference type="Proteomes" id="UP001497527">
    <property type="component" value="Unassembled WGS sequence"/>
</dbReference>
<dbReference type="Pfam" id="PF09603">
    <property type="entry name" value="Fib_succ_major"/>
    <property type="match status" value="1"/>
</dbReference>
<evidence type="ECO:0000313" key="4">
    <source>
        <dbReference type="Proteomes" id="UP001497527"/>
    </source>
</evidence>
<dbReference type="InterPro" id="IPR011871">
    <property type="entry name" value="Fib_succ_major"/>
</dbReference>
<evidence type="ECO:0000313" key="3">
    <source>
        <dbReference type="EMBL" id="CAL2103844.1"/>
    </source>
</evidence>
<evidence type="ECO:0000259" key="2">
    <source>
        <dbReference type="Pfam" id="PF09603"/>
    </source>
</evidence>
<accession>A0ABP1F2E1</accession>
<gene>
    <name evidence="3" type="ORF">T190423A01A_50092</name>
</gene>
<sequence length="225" mass="26104">MTSFKSICVFLFLATISQNIFCQSSALTSVLIDKRDRQQYPIVKIGGTWWMAKNLNFAKPNSFCLNNEEKSCSVYGRLYTWKASLNACPKGWRLPNQEEWTKMLDVVQKENDSLNTNYYEVIRIRYAKLIKGGESKFDALIGGNRNPHGYFYRMNGFYWTSSEKTGTKEAEKRLNETFAGNYGSKFSDYGMSIWFRPEDKRIYSNNAPFVKKNAFSCRCIKNESN</sequence>
<protein>
    <recommendedName>
        <fullName evidence="2">Fibrobacter succinogenes major paralogous domain-containing protein</fullName>
    </recommendedName>
</protein>